<name>A0A6A0BA08_9LACT</name>
<proteinExistence type="predicted"/>
<dbReference type="RefSeq" id="WP_172208135.1">
    <property type="nucleotide sequence ID" value="NZ_BLLI01000016.1"/>
</dbReference>
<accession>A0A6A0BA08</accession>
<dbReference type="EMBL" id="BLLI01000016">
    <property type="protein sequence ID" value="GFH42212.1"/>
    <property type="molecule type" value="Genomic_DNA"/>
</dbReference>
<reference evidence="1 2" key="1">
    <citation type="submission" date="2020-02" db="EMBL/GenBank/DDBJ databases">
        <title>Draft genome sequence of Lactococcus sp. Hs30E4-3.</title>
        <authorList>
            <person name="Noda S."/>
            <person name="Yuki M."/>
            <person name="Ohkuma M."/>
        </authorList>
    </citation>
    <scope>NUCLEOTIDE SEQUENCE [LARGE SCALE GENOMIC DNA]</scope>
    <source>
        <strain evidence="1 2">Hs30E4-3</strain>
    </source>
</reference>
<sequence>MLDVVFSEDACQLKSDNAQKVLDVFRKLGILAHRTYLKKKNKKKSVKQNLLQCLLNERVLCAVIGNL</sequence>
<keyword evidence="2" id="KW-1185">Reference proteome</keyword>
<evidence type="ECO:0000313" key="2">
    <source>
        <dbReference type="Proteomes" id="UP000480303"/>
    </source>
</evidence>
<dbReference type="Proteomes" id="UP000480303">
    <property type="component" value="Unassembled WGS sequence"/>
</dbReference>
<evidence type="ECO:0000313" key="1">
    <source>
        <dbReference type="EMBL" id="GFH42212.1"/>
    </source>
</evidence>
<gene>
    <name evidence="1" type="ORF">Hs30E_07630</name>
</gene>
<protein>
    <submittedName>
        <fullName evidence="1">Uncharacterized protein</fullName>
    </submittedName>
</protein>
<comment type="caution">
    <text evidence="1">The sequence shown here is derived from an EMBL/GenBank/DDBJ whole genome shotgun (WGS) entry which is preliminary data.</text>
</comment>
<dbReference type="AlphaFoldDB" id="A0A6A0BA08"/>
<organism evidence="1 2">
    <name type="scientific">Pseudolactococcus hodotermopsidis</name>
    <dbReference type="NCBI Taxonomy" id="2709157"/>
    <lineage>
        <taxon>Bacteria</taxon>
        <taxon>Bacillati</taxon>
        <taxon>Bacillota</taxon>
        <taxon>Bacilli</taxon>
        <taxon>Lactobacillales</taxon>
        <taxon>Streptococcaceae</taxon>
        <taxon>Pseudolactococcus</taxon>
    </lineage>
</organism>